<reference evidence="1 2" key="1">
    <citation type="journal article" date="2019" name="Int. J. Syst. Evol. Microbiol.">
        <title>The Global Catalogue of Microorganisms (GCM) 10K type strain sequencing project: providing services to taxonomists for standard genome sequencing and annotation.</title>
        <authorList>
            <consortium name="The Broad Institute Genomics Platform"/>
            <consortium name="The Broad Institute Genome Sequencing Center for Infectious Disease"/>
            <person name="Wu L."/>
            <person name="Ma J."/>
        </authorList>
    </citation>
    <scope>NUCLEOTIDE SEQUENCE [LARGE SCALE GENOMIC DNA]</scope>
    <source>
        <strain evidence="1 2">JCM 16034</strain>
    </source>
</reference>
<organism evidence="1 2">
    <name type="scientific">Sinomonas flava</name>
    <dbReference type="NCBI Taxonomy" id="496857"/>
    <lineage>
        <taxon>Bacteria</taxon>
        <taxon>Bacillati</taxon>
        <taxon>Actinomycetota</taxon>
        <taxon>Actinomycetes</taxon>
        <taxon>Micrococcales</taxon>
        <taxon>Micrococcaceae</taxon>
        <taxon>Sinomonas</taxon>
    </lineage>
</organism>
<evidence type="ECO:0000313" key="2">
    <source>
        <dbReference type="Proteomes" id="UP001500432"/>
    </source>
</evidence>
<protein>
    <submittedName>
        <fullName evidence="1">Uncharacterized protein</fullName>
    </submittedName>
</protein>
<evidence type="ECO:0000313" key="1">
    <source>
        <dbReference type="EMBL" id="GAA2197771.1"/>
    </source>
</evidence>
<accession>A0ABN3BLI7</accession>
<gene>
    <name evidence="1" type="ORF">GCM10009849_07950</name>
</gene>
<keyword evidence="2" id="KW-1185">Reference proteome</keyword>
<name>A0ABN3BLI7_9MICC</name>
<dbReference type="EMBL" id="BAAAQW010000003">
    <property type="protein sequence ID" value="GAA2197771.1"/>
    <property type="molecule type" value="Genomic_DNA"/>
</dbReference>
<proteinExistence type="predicted"/>
<comment type="caution">
    <text evidence="1">The sequence shown here is derived from an EMBL/GenBank/DDBJ whole genome shotgun (WGS) entry which is preliminary data.</text>
</comment>
<dbReference type="Proteomes" id="UP001500432">
    <property type="component" value="Unassembled WGS sequence"/>
</dbReference>
<sequence length="57" mass="6395">MRPVGAGRLSEWNRFHMVRRQMPKLTPAKASRETVGMQIVPADTVLDVVVVAKRVAH</sequence>